<evidence type="ECO:0000256" key="2">
    <source>
        <dbReference type="RuleBase" id="RU368069"/>
    </source>
</evidence>
<dbReference type="EMBL" id="JARQWQ010000005">
    <property type="protein sequence ID" value="KAK2571883.1"/>
    <property type="molecule type" value="Genomic_DNA"/>
</dbReference>
<comment type="caution">
    <text evidence="5">The sequence shown here is derived from an EMBL/GenBank/DDBJ whole genome shotgun (WGS) entry which is preliminary data.</text>
</comment>
<comment type="subcellular location">
    <subcellularLocation>
        <location evidence="2">Lysosome</location>
    </subcellularLocation>
</comment>
<keyword evidence="3" id="KW-0472">Membrane</keyword>
<keyword evidence="2" id="KW-0458">Lysosome</keyword>
<accession>A0AAD9R2Z4</accession>
<comment type="function">
    <text evidence="2">As a component of the GATOR1 complex functions as an inhibitor of the amino acid-sensing branch of the TORC1 pathway.</text>
</comment>
<reference evidence="5" key="2">
    <citation type="journal article" date="2023" name="Science">
        <title>Genomic signatures of disease resistance in endangered staghorn corals.</title>
        <authorList>
            <person name="Vollmer S.V."/>
            <person name="Selwyn J.D."/>
            <person name="Despard B.A."/>
            <person name="Roesel C.L."/>
        </authorList>
    </citation>
    <scope>NUCLEOTIDE SEQUENCE</scope>
    <source>
        <strain evidence="5">K2</strain>
    </source>
</reference>
<dbReference type="GO" id="GO:0005764">
    <property type="term" value="C:lysosome"/>
    <property type="evidence" value="ECO:0007669"/>
    <property type="project" value="UniProtKB-SubCell"/>
</dbReference>
<dbReference type="Pfam" id="PF03666">
    <property type="entry name" value="NPR3"/>
    <property type="match status" value="2"/>
</dbReference>
<evidence type="ECO:0000313" key="5">
    <source>
        <dbReference type="EMBL" id="KAK2571883.1"/>
    </source>
</evidence>
<dbReference type="Pfam" id="PF24064">
    <property type="entry name" value="HTH_NPRL3"/>
    <property type="match status" value="1"/>
</dbReference>
<evidence type="ECO:0000256" key="3">
    <source>
        <dbReference type="SAM" id="Phobius"/>
    </source>
</evidence>
<dbReference type="GO" id="GO:0038202">
    <property type="term" value="P:TORC1 signaling"/>
    <property type="evidence" value="ECO:0007669"/>
    <property type="project" value="TreeGrafter"/>
</dbReference>
<dbReference type="InterPro" id="IPR005365">
    <property type="entry name" value="Npr3"/>
</dbReference>
<name>A0AAD9R2Z4_ACRCE</name>
<dbReference type="GO" id="GO:0010508">
    <property type="term" value="P:positive regulation of autophagy"/>
    <property type="evidence" value="ECO:0007669"/>
    <property type="project" value="TreeGrafter"/>
</dbReference>
<comment type="similarity">
    <text evidence="1 2">Belongs to the NPR3 family.</text>
</comment>
<dbReference type="GO" id="GO:1990130">
    <property type="term" value="C:GATOR1 complex"/>
    <property type="evidence" value="ECO:0007669"/>
    <property type="project" value="UniProtKB-UniRule"/>
</dbReference>
<protein>
    <recommendedName>
        <fullName evidence="2">GATOR complex protein NPRL3</fullName>
    </recommendedName>
    <alternativeName>
        <fullName evidence="2">Nitrogen permease regulator 3-like protein</fullName>
    </alternativeName>
</protein>
<evidence type="ECO:0000256" key="1">
    <source>
        <dbReference type="ARBA" id="ARBA00010546"/>
    </source>
</evidence>
<organism evidence="5 6">
    <name type="scientific">Acropora cervicornis</name>
    <name type="common">Staghorn coral</name>
    <dbReference type="NCBI Taxonomy" id="6130"/>
    <lineage>
        <taxon>Eukaryota</taxon>
        <taxon>Metazoa</taxon>
        <taxon>Cnidaria</taxon>
        <taxon>Anthozoa</taxon>
        <taxon>Hexacorallia</taxon>
        <taxon>Scleractinia</taxon>
        <taxon>Astrocoeniina</taxon>
        <taxon>Acroporidae</taxon>
        <taxon>Acropora</taxon>
    </lineage>
</organism>
<dbReference type="PANTHER" id="PTHR13153:SF5">
    <property type="entry name" value="GATOR COMPLEX PROTEIN NPRL3"/>
    <property type="match status" value="1"/>
</dbReference>
<feature type="transmembrane region" description="Helical" evidence="3">
    <location>
        <begin position="12"/>
        <end position="31"/>
    </location>
</feature>
<sequence length="458" mass="52810">MDILSGKSFFPILLPLFFIFVNFSFLFGKYFSHCSFSDSTLANILSPLPDACGTKFELKVDEVLFVGHPKLAYKKQDQELKRNESSSRKDVVMMKLFNVVFVLQATVEPSVVDCYHDLSKRIAIALKHEEIRCGYLSSERETMLSIQDEIAAMPEDYAESPFQNMPARSKLARDLKDVFKSFQTLSQDTDIPLSQVFAIAAHLVYWGMATIVYSLCMSNSKLSLTEQFSIYSSSPLVEEFTSRFPRMSLHNVLSEFSLPAPLSEHNNPLGLPQQQTEQVQMVVWMLQRRLLIQVCNIYLLQRVFIRASTDQNIFFQLPSLQLHTYVFLVPSLQSDEKSEGRSVRLMFRDSYPNNLPVHAAEQLDSSEYQIDPELEEDLKGLTQVEKRSVLQVPAASNPEDLKLFTKLTPYFRGNHHLEEVMYYENLRRPQLLTLLDKFRDVLFSCQHEDPVTQYFYSS</sequence>
<keyword evidence="2" id="KW-0732">Signal</keyword>
<dbReference type="PANTHER" id="PTHR13153">
    <property type="entry name" value="CGTHBA PROTEIN -14 GENE PROTEIN"/>
    <property type="match status" value="1"/>
</dbReference>
<dbReference type="InterPro" id="IPR056603">
    <property type="entry name" value="HTH_NPRL3"/>
</dbReference>
<keyword evidence="3" id="KW-0812">Transmembrane</keyword>
<keyword evidence="3" id="KW-1133">Transmembrane helix</keyword>
<dbReference type="Proteomes" id="UP001249851">
    <property type="component" value="Unassembled WGS sequence"/>
</dbReference>
<dbReference type="GO" id="GO:1904262">
    <property type="term" value="P:negative regulation of TORC1 signaling"/>
    <property type="evidence" value="ECO:0007669"/>
    <property type="project" value="TreeGrafter"/>
</dbReference>
<proteinExistence type="inferred from homology"/>
<feature type="domain" description="GATOR1 complex protein NPRL3 C-terminal HTH" evidence="4">
    <location>
        <begin position="382"/>
        <end position="442"/>
    </location>
</feature>
<dbReference type="GO" id="GO:0034198">
    <property type="term" value="P:cellular response to amino acid starvation"/>
    <property type="evidence" value="ECO:0007669"/>
    <property type="project" value="UniProtKB-UniRule"/>
</dbReference>
<gene>
    <name evidence="5" type="ORF">P5673_003293</name>
</gene>
<keyword evidence="6" id="KW-1185">Reference proteome</keyword>
<reference evidence="5" key="1">
    <citation type="journal article" date="2023" name="G3 (Bethesda)">
        <title>Whole genome assembly and annotation of the endangered Caribbean coral Acropora cervicornis.</title>
        <authorList>
            <person name="Selwyn J.D."/>
            <person name="Vollmer S.V."/>
        </authorList>
    </citation>
    <scope>NUCLEOTIDE SEQUENCE</scope>
    <source>
        <strain evidence="5">K2</strain>
    </source>
</reference>
<evidence type="ECO:0000259" key="4">
    <source>
        <dbReference type="Pfam" id="PF24064"/>
    </source>
</evidence>
<evidence type="ECO:0000313" key="6">
    <source>
        <dbReference type="Proteomes" id="UP001249851"/>
    </source>
</evidence>
<dbReference type="AlphaFoldDB" id="A0AAD9R2Z4"/>